<sequence>MVKNVRRTSKTVKNTSKMLHQLRYVMEDCKVSPNVGATTSRRTAGQEKSKPHSMGVIKDTISNKVRHLKEGK</sequence>
<dbReference type="EMBL" id="VSRR010003251">
    <property type="protein sequence ID" value="MPC35336.1"/>
    <property type="molecule type" value="Genomic_DNA"/>
</dbReference>
<organism evidence="2 3">
    <name type="scientific">Portunus trituberculatus</name>
    <name type="common">Swimming crab</name>
    <name type="synonym">Neptunus trituberculatus</name>
    <dbReference type="NCBI Taxonomy" id="210409"/>
    <lineage>
        <taxon>Eukaryota</taxon>
        <taxon>Metazoa</taxon>
        <taxon>Ecdysozoa</taxon>
        <taxon>Arthropoda</taxon>
        <taxon>Crustacea</taxon>
        <taxon>Multicrustacea</taxon>
        <taxon>Malacostraca</taxon>
        <taxon>Eumalacostraca</taxon>
        <taxon>Eucarida</taxon>
        <taxon>Decapoda</taxon>
        <taxon>Pleocyemata</taxon>
        <taxon>Brachyura</taxon>
        <taxon>Eubrachyura</taxon>
        <taxon>Portunoidea</taxon>
        <taxon>Portunidae</taxon>
        <taxon>Portuninae</taxon>
        <taxon>Portunus</taxon>
    </lineage>
</organism>
<dbReference type="Proteomes" id="UP000324222">
    <property type="component" value="Unassembled WGS sequence"/>
</dbReference>
<accession>A0A5B7EQ27</accession>
<gene>
    <name evidence="2" type="ORF">E2C01_028759</name>
</gene>
<feature type="region of interest" description="Disordered" evidence="1">
    <location>
        <begin position="34"/>
        <end position="53"/>
    </location>
</feature>
<dbReference type="AlphaFoldDB" id="A0A5B7EQ27"/>
<evidence type="ECO:0000313" key="3">
    <source>
        <dbReference type="Proteomes" id="UP000324222"/>
    </source>
</evidence>
<comment type="caution">
    <text evidence="2">The sequence shown here is derived from an EMBL/GenBank/DDBJ whole genome shotgun (WGS) entry which is preliminary data.</text>
</comment>
<keyword evidence="3" id="KW-1185">Reference proteome</keyword>
<protein>
    <submittedName>
        <fullName evidence="2">Uncharacterized protein</fullName>
    </submittedName>
</protein>
<evidence type="ECO:0000313" key="2">
    <source>
        <dbReference type="EMBL" id="MPC35336.1"/>
    </source>
</evidence>
<evidence type="ECO:0000256" key="1">
    <source>
        <dbReference type="SAM" id="MobiDB-lite"/>
    </source>
</evidence>
<name>A0A5B7EQ27_PORTR</name>
<reference evidence="2 3" key="1">
    <citation type="submission" date="2019-05" db="EMBL/GenBank/DDBJ databases">
        <title>Another draft genome of Portunus trituberculatus and its Hox gene families provides insights of decapod evolution.</title>
        <authorList>
            <person name="Jeong J.-H."/>
            <person name="Song I."/>
            <person name="Kim S."/>
            <person name="Choi T."/>
            <person name="Kim D."/>
            <person name="Ryu S."/>
            <person name="Kim W."/>
        </authorList>
    </citation>
    <scope>NUCLEOTIDE SEQUENCE [LARGE SCALE GENOMIC DNA]</scope>
    <source>
        <tissue evidence="2">Muscle</tissue>
    </source>
</reference>
<proteinExistence type="predicted"/>